<evidence type="ECO:0000313" key="4">
    <source>
        <dbReference type="Proteomes" id="UP001140562"/>
    </source>
</evidence>
<evidence type="ECO:0000256" key="1">
    <source>
        <dbReference type="SAM" id="MobiDB-lite"/>
    </source>
</evidence>
<feature type="region of interest" description="Disordered" evidence="1">
    <location>
        <begin position="1030"/>
        <end position="1063"/>
    </location>
</feature>
<feature type="chain" id="PRO_5040880451" description="Apple domain-containing protein" evidence="2">
    <location>
        <begin position="23"/>
        <end position="1546"/>
    </location>
</feature>
<feature type="compositionally biased region" description="Low complexity" evidence="1">
    <location>
        <begin position="1041"/>
        <end position="1053"/>
    </location>
</feature>
<feature type="region of interest" description="Disordered" evidence="1">
    <location>
        <begin position="232"/>
        <end position="305"/>
    </location>
</feature>
<proteinExistence type="predicted"/>
<accession>A0A9W8WV01</accession>
<sequence length="1546" mass="154306">MFFTRSVLASAAVLSFSAITEGSVLHRKADEHVEVKRIVVDEAQGAWTWKNLFGKRQDLVVDCPNDQFASLLDSAPNNDVQGFCNDWLNLAPATVTNEITPTVTVTTSAATTTTQTSVQRTILTTTVVETATVIASASVRRRMVAAAQVEAIATSIVASVIASGTPTSSPAAATKGSAQLAAEQGLSTACTCKQVAPTSTVTSDFTVPAVTSTVGVRVLNIIRATETRTFTSTTTVSEAATATASADATSAASSTDSVSSRGDAEVSSTAAAESGASSSADAISTDAAAGSDSSSSSSVDESSGAPAITTVPIAVTSIVAGDATTTASGGAAVVTAIPFSCDENDINKDIDQVVGGFRLGYSVYCNTGLTSQDRVGRPIPVTDATSCAAQCSLLNSQGAKDACQSAVFTPSNSTDATGGTCELYTAAENSGLTTTPAPGSVAIVHTGTFANGDECAALNATTAAIVPTITDGPVVIETPGLVTQSSGGGVSRTYVSANTTDASGFVHFSWYEIYASSANWYAVYETSWACSATITRTIEQEPSTTVVQGSTITSVVVTTIIGNGFTTIISGDSTTTIRGGGGAGGATFVPASTTGGDAGLTTFFSTAVQASTGTDSIVTPTPAPSGGAGNVTVVEGFTSVFSTGSEGIISPSASPSLNASISGSVSEEVVVSSTATTLTISGANSTFFSTGSNGILTPTETPIVETIVSSGAVTYTLSGSNATATSTGGNGVIPPSASGASTSDEWDSETPYGPKTSRVIVVSSSIFTITSTGSAGVETPILSTAVSSETLIVEIGNTTLSGNGSFTTATSVATFNATGSGGVLTPTIVTEVVTTAAGVSNFTSIIATATANSTGGSGVIPPFTNSGDDRTGFYSPSSATATANSTSSSGVIPPSGTLIVTETVNSTLSVPTPTGGFSASGAGNFSTGGQTAFTISTGGSGVIPPAPTNSTSTGPIFTNSGDDRTGFYSRSSATATSNFTASNGIITPSSNLTTAIETPITNTTIVLTVPLSTGPVPTAPANVTSSFSVSFPDENRSGSYSTTSTVTLPVETTTPPPASQTPGTLVVTATTNITLSLPSGNVTLIPPTTRPFDNTTAPLPTPTGNITSLVSINYSTVPSFSTGNLSTILPPPPTGNITIVIPSPTTNVTIIVETPFVPSNSTTAPPGSITFPPVSLNSTLSLPVQNSTGPVFTNSEGDRTGRFTRSSSVALTTGTGGFGNVTATPPPFPTGNFTLPSGPTAPLTEACPSPTEFSTITREVIITTYTVETVPVLASTCLSSDAAAALPTGLNGTFPTGGNTTEPTAALTSVVASLADAISSLTATEAAPASSEVAPVVSAILSAVSSVVSDVTASATSAASEATAVPVDRFRRSGTLASQEQINAACNDTGDLILSPVLNIQANDSNEGWFVSQFNPTIPVESVAENDTTIARFRSAFPGQTTAISQPLTLCPGTLYNVTASTRQADTRSGCTVQFRVGGNSVFTASPQTTFTSRTEQFTAGAGTEGASVDLTAVMSCAGFAGAAVGADAEGYMVGEIGSVSVTPAQ</sequence>
<keyword evidence="2" id="KW-0732">Signal</keyword>
<feature type="compositionally biased region" description="Polar residues" evidence="1">
    <location>
        <begin position="948"/>
        <end position="960"/>
    </location>
</feature>
<dbReference type="OrthoDB" id="3793279at2759"/>
<gene>
    <name evidence="3" type="ORF">N0V87_007336</name>
</gene>
<feature type="region of interest" description="Disordered" evidence="1">
    <location>
        <begin position="724"/>
        <end position="752"/>
    </location>
</feature>
<evidence type="ECO:0000256" key="2">
    <source>
        <dbReference type="SAM" id="SignalP"/>
    </source>
</evidence>
<name>A0A9W8WV01_9PLEO</name>
<protein>
    <recommendedName>
        <fullName evidence="5">Apple domain-containing protein</fullName>
    </recommendedName>
</protein>
<feature type="signal peptide" evidence="2">
    <location>
        <begin position="1"/>
        <end position="22"/>
    </location>
</feature>
<dbReference type="Proteomes" id="UP001140562">
    <property type="component" value="Unassembled WGS sequence"/>
</dbReference>
<evidence type="ECO:0000313" key="3">
    <source>
        <dbReference type="EMBL" id="KAJ4333768.1"/>
    </source>
</evidence>
<keyword evidence="4" id="KW-1185">Reference proteome</keyword>
<evidence type="ECO:0008006" key="5">
    <source>
        <dbReference type="Google" id="ProtNLM"/>
    </source>
</evidence>
<organism evidence="3 4">
    <name type="scientific">Didymella glomerata</name>
    <dbReference type="NCBI Taxonomy" id="749621"/>
    <lineage>
        <taxon>Eukaryota</taxon>
        <taxon>Fungi</taxon>
        <taxon>Dikarya</taxon>
        <taxon>Ascomycota</taxon>
        <taxon>Pezizomycotina</taxon>
        <taxon>Dothideomycetes</taxon>
        <taxon>Pleosporomycetidae</taxon>
        <taxon>Pleosporales</taxon>
        <taxon>Pleosporineae</taxon>
        <taxon>Didymellaceae</taxon>
        <taxon>Didymella</taxon>
    </lineage>
</organism>
<feature type="region of interest" description="Disordered" evidence="1">
    <location>
        <begin position="936"/>
        <end position="964"/>
    </location>
</feature>
<dbReference type="EMBL" id="JAPEUV010000088">
    <property type="protein sequence ID" value="KAJ4333768.1"/>
    <property type="molecule type" value="Genomic_DNA"/>
</dbReference>
<comment type="caution">
    <text evidence="3">The sequence shown here is derived from an EMBL/GenBank/DDBJ whole genome shotgun (WGS) entry which is preliminary data.</text>
</comment>
<reference evidence="3" key="1">
    <citation type="submission" date="2022-10" db="EMBL/GenBank/DDBJ databases">
        <title>Tapping the CABI collections for fungal endophytes: first genome assemblies for Collariella, Neodidymelliopsis, Ascochyta clinopodiicola, Didymella pomorum, Didymosphaeria variabile, Neocosmospora piperis and Neocucurbitaria cava.</title>
        <authorList>
            <person name="Hill R."/>
        </authorList>
    </citation>
    <scope>NUCLEOTIDE SEQUENCE</scope>
    <source>
        <strain evidence="3">IMI 360193</strain>
    </source>
</reference>